<comment type="caution">
    <text evidence="1">The sequence shown here is derived from an EMBL/GenBank/DDBJ whole genome shotgun (WGS) entry which is preliminary data.</text>
</comment>
<protein>
    <submittedName>
        <fullName evidence="1">Uncharacterized protein</fullName>
    </submittedName>
</protein>
<keyword evidence="2" id="KW-1185">Reference proteome</keyword>
<gene>
    <name evidence="1" type="ORF">L345_06891</name>
</gene>
<dbReference type="Proteomes" id="UP000018936">
    <property type="component" value="Unassembled WGS sequence"/>
</dbReference>
<evidence type="ECO:0000313" key="1">
    <source>
        <dbReference type="EMBL" id="ETE67328.1"/>
    </source>
</evidence>
<name>V8P081_OPHHA</name>
<reference evidence="1 2" key="1">
    <citation type="journal article" date="2013" name="Proc. Natl. Acad. Sci. U.S.A.">
        <title>The king cobra genome reveals dynamic gene evolution and adaptation in the snake venom system.</title>
        <authorList>
            <person name="Vonk F.J."/>
            <person name="Casewell N.R."/>
            <person name="Henkel C.V."/>
            <person name="Heimberg A.M."/>
            <person name="Jansen H.J."/>
            <person name="McCleary R.J."/>
            <person name="Kerkkamp H.M."/>
            <person name="Vos R.A."/>
            <person name="Guerreiro I."/>
            <person name="Calvete J.J."/>
            <person name="Wuster W."/>
            <person name="Woods A.E."/>
            <person name="Logan J.M."/>
            <person name="Harrison R.A."/>
            <person name="Castoe T.A."/>
            <person name="de Koning A.P."/>
            <person name="Pollock D.D."/>
            <person name="Yandell M."/>
            <person name="Calderon D."/>
            <person name="Renjifo C."/>
            <person name="Currier R.B."/>
            <person name="Salgado D."/>
            <person name="Pla D."/>
            <person name="Sanz L."/>
            <person name="Hyder A.S."/>
            <person name="Ribeiro J.M."/>
            <person name="Arntzen J.W."/>
            <person name="van den Thillart G.E."/>
            <person name="Boetzer M."/>
            <person name="Pirovano W."/>
            <person name="Dirks R.P."/>
            <person name="Spaink H.P."/>
            <person name="Duboule D."/>
            <person name="McGlinn E."/>
            <person name="Kini R.M."/>
            <person name="Richardson M.K."/>
        </authorList>
    </citation>
    <scope>NUCLEOTIDE SEQUENCE</scope>
    <source>
        <tissue evidence="1">Blood</tissue>
    </source>
</reference>
<sequence>MEKKEMCRKLSGKN</sequence>
<organism evidence="1 2">
    <name type="scientific">Ophiophagus hannah</name>
    <name type="common">King cobra</name>
    <name type="synonym">Naja hannah</name>
    <dbReference type="NCBI Taxonomy" id="8665"/>
    <lineage>
        <taxon>Eukaryota</taxon>
        <taxon>Metazoa</taxon>
        <taxon>Chordata</taxon>
        <taxon>Craniata</taxon>
        <taxon>Vertebrata</taxon>
        <taxon>Euteleostomi</taxon>
        <taxon>Lepidosauria</taxon>
        <taxon>Squamata</taxon>
        <taxon>Bifurcata</taxon>
        <taxon>Unidentata</taxon>
        <taxon>Episquamata</taxon>
        <taxon>Toxicofera</taxon>
        <taxon>Serpentes</taxon>
        <taxon>Colubroidea</taxon>
        <taxon>Elapidae</taxon>
        <taxon>Elapinae</taxon>
        <taxon>Ophiophagus</taxon>
    </lineage>
</organism>
<accession>V8P081</accession>
<proteinExistence type="predicted"/>
<evidence type="ECO:0000313" key="2">
    <source>
        <dbReference type="Proteomes" id="UP000018936"/>
    </source>
</evidence>
<dbReference type="EMBL" id="AZIM01001325">
    <property type="protein sequence ID" value="ETE67328.1"/>
    <property type="molecule type" value="Genomic_DNA"/>
</dbReference>